<reference evidence="1 2" key="1">
    <citation type="submission" date="2024-02" db="EMBL/GenBank/DDBJ databases">
        <authorList>
            <person name="Chen Y."/>
            <person name="Shah S."/>
            <person name="Dougan E. K."/>
            <person name="Thang M."/>
            <person name="Chan C."/>
        </authorList>
    </citation>
    <scope>NUCLEOTIDE SEQUENCE [LARGE SCALE GENOMIC DNA]</scope>
</reference>
<name>A0ABP0SXI4_9DINO</name>
<evidence type="ECO:0008006" key="3">
    <source>
        <dbReference type="Google" id="ProtNLM"/>
    </source>
</evidence>
<evidence type="ECO:0000313" key="2">
    <source>
        <dbReference type="Proteomes" id="UP001642484"/>
    </source>
</evidence>
<proteinExistence type="predicted"/>
<evidence type="ECO:0000313" key="1">
    <source>
        <dbReference type="EMBL" id="CAK9117159.1"/>
    </source>
</evidence>
<organism evidence="1 2">
    <name type="scientific">Durusdinium trenchii</name>
    <dbReference type="NCBI Taxonomy" id="1381693"/>
    <lineage>
        <taxon>Eukaryota</taxon>
        <taxon>Sar</taxon>
        <taxon>Alveolata</taxon>
        <taxon>Dinophyceae</taxon>
        <taxon>Suessiales</taxon>
        <taxon>Symbiodiniaceae</taxon>
        <taxon>Durusdinium</taxon>
    </lineage>
</organism>
<accession>A0ABP0SXI4</accession>
<dbReference type="SUPFAM" id="SSF52833">
    <property type="entry name" value="Thioredoxin-like"/>
    <property type="match status" value="1"/>
</dbReference>
<protein>
    <recommendedName>
        <fullName evidence="3">Glutaredoxin domain-containing protein</fullName>
    </recommendedName>
</protein>
<gene>
    <name evidence="1" type="ORF">CCMP2556_LOCUS54562</name>
</gene>
<dbReference type="PROSITE" id="PS51354">
    <property type="entry name" value="GLUTAREDOXIN_2"/>
    <property type="match status" value="1"/>
</dbReference>
<dbReference type="InterPro" id="IPR036249">
    <property type="entry name" value="Thioredoxin-like_sf"/>
</dbReference>
<dbReference type="EMBL" id="CAXAMN010028595">
    <property type="protein sequence ID" value="CAK9117159.1"/>
    <property type="molecule type" value="Genomic_DNA"/>
</dbReference>
<dbReference type="Proteomes" id="UP001642484">
    <property type="component" value="Unassembled WGS sequence"/>
</dbReference>
<comment type="caution">
    <text evidence="1">The sequence shown here is derived from an EMBL/GenBank/DDBJ whole genome shotgun (WGS) entry which is preliminary data.</text>
</comment>
<sequence>MFSGPVRVQPDVKYVAEVVVLVTSLGAKRTEFNAGKRARDLLEIKGVHHKIIDFNRDARQAGSGDSENKAIAKLNADGRLRSGNNNDLILPQVFIDGQFVGNGTDLQGLEDDGLLDNILKRQACMSCGSTRRKPDMTQCPACWAHFEEILPGEMTITEKLQEFQELQDDEFEDEEEEALEEDMMPTMTGMPTEIPDERSRRAGYGTANIPGPQYTEEELAILATAEFEIKDQVQYWSDSRNRWMDAVVDNIRLKDGRVVYDLNCKRGAHADKIRNYDNAPEE</sequence>
<keyword evidence="2" id="KW-1185">Reference proteome</keyword>
<dbReference type="Gene3D" id="3.40.30.10">
    <property type="entry name" value="Glutaredoxin"/>
    <property type="match status" value="1"/>
</dbReference>